<evidence type="ECO:0000313" key="2">
    <source>
        <dbReference type="EMBL" id="CAB3676116.1"/>
    </source>
</evidence>
<dbReference type="AlphaFoldDB" id="A0A6S7AM60"/>
<dbReference type="EMBL" id="CADIJM010000002">
    <property type="protein sequence ID" value="CAB3676116.1"/>
    <property type="molecule type" value="Genomic_DNA"/>
</dbReference>
<protein>
    <recommendedName>
        <fullName evidence="1">GSCFA domain-containing protein</fullName>
    </recommendedName>
</protein>
<gene>
    <name evidence="2" type="ORF">LMG26690_01336</name>
</gene>
<reference evidence="2 3" key="1">
    <citation type="submission" date="2020-04" db="EMBL/GenBank/DDBJ databases">
        <authorList>
            <person name="De Canck E."/>
        </authorList>
    </citation>
    <scope>NUCLEOTIDE SEQUENCE [LARGE SCALE GENOMIC DNA]</scope>
    <source>
        <strain evidence="2 3">LMG 26690</strain>
    </source>
</reference>
<organism evidence="2 3">
    <name type="scientific">Achromobacter animicus</name>
    <dbReference type="NCBI Taxonomy" id="1389935"/>
    <lineage>
        <taxon>Bacteria</taxon>
        <taxon>Pseudomonadati</taxon>
        <taxon>Pseudomonadota</taxon>
        <taxon>Betaproteobacteria</taxon>
        <taxon>Burkholderiales</taxon>
        <taxon>Alcaligenaceae</taxon>
        <taxon>Achromobacter</taxon>
    </lineage>
</organism>
<dbReference type="Pfam" id="PF08885">
    <property type="entry name" value="GSCFA"/>
    <property type="match status" value="1"/>
</dbReference>
<keyword evidence="3" id="KW-1185">Reference proteome</keyword>
<evidence type="ECO:0000313" key="3">
    <source>
        <dbReference type="Proteomes" id="UP000494214"/>
    </source>
</evidence>
<feature type="domain" description="GSCFA" evidence="1">
    <location>
        <begin position="47"/>
        <end position="317"/>
    </location>
</feature>
<evidence type="ECO:0000259" key="1">
    <source>
        <dbReference type="Pfam" id="PF08885"/>
    </source>
</evidence>
<accession>A0A6S7AM60</accession>
<dbReference type="RefSeq" id="WP_175122339.1">
    <property type="nucleotide sequence ID" value="NZ_CADIJM010000002.1"/>
</dbReference>
<dbReference type="Proteomes" id="UP000494214">
    <property type="component" value="Unassembled WGS sequence"/>
</dbReference>
<sequence length="350" mass="38454">MTDRQKQSPYAGRPRSAFWKASVGGKTPATLRDLYKKKYVISPEDNIATAGSCFAQHIARNMKALGYNVMDVEPAPDGVSDSVAVAYGYGVYSARYGNIYYARQLLQLAQEALGQRQPADFVWERDGRYFDALRPSVEPNGLETPAAVVRHRERHLQAVKSLLEDCDVFIFTFGLTEAWEHIASGTVYPTAPGTIAGSYDPTTCRFVNFGFNEVYGDFVAFKELVESINPSVRFLVTVSPVPLAATASDTHVLPATIYSKSVLRAVTGQLANTFENVDYFPSYEIITNVLAGQSFFDEPSGLRNVTPEGVKTAMTYFFAEHKPASAPADAKLLGEDDVICEEVMLEAFGS</sequence>
<dbReference type="InterPro" id="IPR014982">
    <property type="entry name" value="GSCFA"/>
</dbReference>
<proteinExistence type="predicted"/>
<name>A0A6S7AM60_9BURK</name>